<dbReference type="Gene3D" id="1.25.40.20">
    <property type="entry name" value="Ankyrin repeat-containing domain"/>
    <property type="match status" value="1"/>
</dbReference>
<dbReference type="PANTHER" id="PTHR24171">
    <property type="entry name" value="ANKYRIN REPEAT DOMAIN-CONTAINING PROTEIN 39-RELATED"/>
    <property type="match status" value="1"/>
</dbReference>
<dbReference type="EMBL" id="VSSQ01076502">
    <property type="protein sequence ID" value="MPN26835.1"/>
    <property type="molecule type" value="Genomic_DNA"/>
</dbReference>
<dbReference type="InterPro" id="IPR036770">
    <property type="entry name" value="Ankyrin_rpt-contain_sf"/>
</dbReference>
<dbReference type="PROSITE" id="PS50297">
    <property type="entry name" value="ANK_REP_REGION"/>
    <property type="match status" value="2"/>
</dbReference>
<keyword evidence="1" id="KW-0677">Repeat</keyword>
<comment type="caution">
    <text evidence="3">The sequence shown here is derived from an EMBL/GenBank/DDBJ whole genome shotgun (WGS) entry which is preliminary data.</text>
</comment>
<proteinExistence type="predicted"/>
<evidence type="ECO:0000256" key="2">
    <source>
        <dbReference type="ARBA" id="ARBA00023043"/>
    </source>
</evidence>
<reference evidence="3" key="1">
    <citation type="submission" date="2019-08" db="EMBL/GenBank/DDBJ databases">
        <authorList>
            <person name="Kucharzyk K."/>
            <person name="Murdoch R.W."/>
            <person name="Higgins S."/>
            <person name="Loffler F."/>
        </authorList>
    </citation>
    <scope>NUCLEOTIDE SEQUENCE</scope>
</reference>
<organism evidence="3">
    <name type="scientific">bioreactor metagenome</name>
    <dbReference type="NCBI Taxonomy" id="1076179"/>
    <lineage>
        <taxon>unclassified sequences</taxon>
        <taxon>metagenomes</taxon>
        <taxon>ecological metagenomes</taxon>
    </lineage>
</organism>
<dbReference type="AlphaFoldDB" id="A0A645GJE9"/>
<name>A0A645GJE9_9ZZZZ</name>
<keyword evidence="2" id="KW-0040">ANK repeat</keyword>
<gene>
    <name evidence="3" type="ORF">SDC9_174261</name>
</gene>
<evidence type="ECO:0000256" key="1">
    <source>
        <dbReference type="ARBA" id="ARBA00022737"/>
    </source>
</evidence>
<dbReference type="SUPFAM" id="SSF48403">
    <property type="entry name" value="Ankyrin repeat"/>
    <property type="match status" value="1"/>
</dbReference>
<sequence length="157" mass="16045">MRILPVILVAVAVNCAANENASILEHPILNAARTGTAQEVVAALEPDPGSRDIRTNVGSTPLHLAAANAAPGALKALIAAGADPNARDHDGMTPLHVAAYSQNAAHAQLLLEAGADPHALTATGRDPTSVARKAMAYEVAGVISLWLLKKCSPGKPC</sequence>
<dbReference type="SMART" id="SM00248">
    <property type="entry name" value="ANK"/>
    <property type="match status" value="2"/>
</dbReference>
<dbReference type="Pfam" id="PF12796">
    <property type="entry name" value="Ank_2"/>
    <property type="match status" value="1"/>
</dbReference>
<accession>A0A645GJE9</accession>
<dbReference type="InterPro" id="IPR002110">
    <property type="entry name" value="Ankyrin_rpt"/>
</dbReference>
<evidence type="ECO:0000313" key="3">
    <source>
        <dbReference type="EMBL" id="MPN26835.1"/>
    </source>
</evidence>
<protein>
    <submittedName>
        <fullName evidence="3">Uncharacterized protein</fullName>
    </submittedName>
</protein>
<dbReference type="PROSITE" id="PS50088">
    <property type="entry name" value="ANK_REPEAT"/>
    <property type="match status" value="2"/>
</dbReference>